<proteinExistence type="predicted"/>
<accession>A0A2K1QXW4</accession>
<dbReference type="EMBL" id="NKHZ01000029">
    <property type="protein sequence ID" value="PNS19891.1"/>
    <property type="molecule type" value="Genomic_DNA"/>
</dbReference>
<dbReference type="Pfam" id="PF00106">
    <property type="entry name" value="adh_short"/>
    <property type="match status" value="1"/>
</dbReference>
<keyword evidence="4" id="KW-0256">Endoplasmic reticulum</keyword>
<dbReference type="AlphaFoldDB" id="A0A2K1QXW4"/>
<keyword evidence="7" id="KW-0560">Oxidoreductase</keyword>
<protein>
    <recommendedName>
        <fullName evidence="9">3-dehydrosphinganine reductase</fullName>
        <ecNumber evidence="9">1.1.1.102</ecNumber>
    </recommendedName>
</protein>
<dbReference type="STRING" id="2082308.A0A2K1QXW4"/>
<dbReference type="InterPro" id="IPR002347">
    <property type="entry name" value="SDR_fam"/>
</dbReference>
<dbReference type="PANTHER" id="PTHR43550">
    <property type="entry name" value="3-KETODIHYDROSPHINGOSINE REDUCTASE"/>
    <property type="match status" value="1"/>
</dbReference>
<keyword evidence="14" id="KW-1185">Reference proteome</keyword>
<dbReference type="OrthoDB" id="10267115at2759"/>
<comment type="catalytic activity">
    <reaction evidence="11">
        <text>sphinganine + NADP(+) = 3-oxosphinganine + NADPH + H(+)</text>
        <dbReference type="Rhea" id="RHEA:22640"/>
        <dbReference type="ChEBI" id="CHEBI:15378"/>
        <dbReference type="ChEBI" id="CHEBI:57783"/>
        <dbReference type="ChEBI" id="CHEBI:57817"/>
        <dbReference type="ChEBI" id="CHEBI:58299"/>
        <dbReference type="ChEBI" id="CHEBI:58349"/>
        <dbReference type="EC" id="1.1.1.102"/>
    </reaction>
    <physiologicalReaction direction="right-to-left" evidence="11">
        <dbReference type="Rhea" id="RHEA:22642"/>
    </physiologicalReaction>
</comment>
<evidence type="ECO:0000256" key="6">
    <source>
        <dbReference type="ARBA" id="ARBA00022919"/>
    </source>
</evidence>
<comment type="function">
    <text evidence="10">Catalyzes the reduction of 3'-oxosphinganine (3-ketodihydrosphingosine/KDS) to sphinganine (dihydrosphingosine/DHS), the second step of de novo sphingolipid biosynthesis.</text>
</comment>
<evidence type="ECO:0000256" key="8">
    <source>
        <dbReference type="ARBA" id="ARBA00023098"/>
    </source>
</evidence>
<dbReference type="PANTHER" id="PTHR43550:SF3">
    <property type="entry name" value="3-KETODIHYDROSPHINGOSINE REDUCTASE"/>
    <property type="match status" value="1"/>
</dbReference>
<evidence type="ECO:0000256" key="5">
    <source>
        <dbReference type="ARBA" id="ARBA00022857"/>
    </source>
</evidence>
<reference evidence="13 14" key="1">
    <citation type="submission" date="2017-06" db="EMBL/GenBank/DDBJ databases">
        <title>Draft genome sequence of a variant of Elsinoe murrayae.</title>
        <authorList>
            <person name="Cheng Q."/>
        </authorList>
    </citation>
    <scope>NUCLEOTIDE SEQUENCE [LARGE SCALE GENOMIC DNA]</scope>
    <source>
        <strain evidence="13 14">CQ-2017a</strain>
    </source>
</reference>
<comment type="caution">
    <text evidence="13">The sequence shown here is derived from an EMBL/GenBank/DDBJ whole genome shotgun (WGS) entry which is preliminary data.</text>
</comment>
<keyword evidence="12" id="KW-0472">Membrane</keyword>
<comment type="subcellular location">
    <subcellularLocation>
        <location evidence="1">Endoplasmic reticulum</location>
    </subcellularLocation>
</comment>
<comment type="pathway">
    <text evidence="3">Sphingolipid metabolism.</text>
</comment>
<evidence type="ECO:0000256" key="10">
    <source>
        <dbReference type="ARBA" id="ARBA00044737"/>
    </source>
</evidence>
<dbReference type="CDD" id="cd08939">
    <property type="entry name" value="KDSR-like_SDR_c"/>
    <property type="match status" value="1"/>
</dbReference>
<evidence type="ECO:0000256" key="3">
    <source>
        <dbReference type="ARBA" id="ARBA00004991"/>
    </source>
</evidence>
<evidence type="ECO:0000256" key="2">
    <source>
        <dbReference type="ARBA" id="ARBA00004760"/>
    </source>
</evidence>
<feature type="transmembrane region" description="Helical" evidence="12">
    <location>
        <begin position="6"/>
        <end position="25"/>
    </location>
</feature>
<keyword evidence="8" id="KW-0443">Lipid metabolism</keyword>
<dbReference type="InterPro" id="IPR045022">
    <property type="entry name" value="KDSR-like"/>
</dbReference>
<keyword evidence="5" id="KW-0521">NADP</keyword>
<keyword evidence="6" id="KW-0746">Sphingolipid metabolism</keyword>
<gene>
    <name evidence="13" type="ORF">CAC42_7858</name>
</gene>
<dbReference type="SUPFAM" id="SSF51735">
    <property type="entry name" value="NAD(P)-binding Rossmann-fold domains"/>
    <property type="match status" value="1"/>
</dbReference>
<evidence type="ECO:0000256" key="4">
    <source>
        <dbReference type="ARBA" id="ARBA00022824"/>
    </source>
</evidence>
<organism evidence="13 14">
    <name type="scientific">Sphaceloma murrayae</name>
    <dbReference type="NCBI Taxonomy" id="2082308"/>
    <lineage>
        <taxon>Eukaryota</taxon>
        <taxon>Fungi</taxon>
        <taxon>Dikarya</taxon>
        <taxon>Ascomycota</taxon>
        <taxon>Pezizomycotina</taxon>
        <taxon>Dothideomycetes</taxon>
        <taxon>Dothideomycetidae</taxon>
        <taxon>Myriangiales</taxon>
        <taxon>Elsinoaceae</taxon>
        <taxon>Sphaceloma</taxon>
    </lineage>
</organism>
<dbReference type="InParanoid" id="A0A2K1QXW4"/>
<keyword evidence="12" id="KW-0812">Transmembrane</keyword>
<dbReference type="InterPro" id="IPR036291">
    <property type="entry name" value="NAD(P)-bd_dom_sf"/>
</dbReference>
<evidence type="ECO:0000256" key="1">
    <source>
        <dbReference type="ARBA" id="ARBA00004240"/>
    </source>
</evidence>
<evidence type="ECO:0000256" key="7">
    <source>
        <dbReference type="ARBA" id="ARBA00023002"/>
    </source>
</evidence>
<keyword evidence="12" id="KW-1133">Transmembrane helix</keyword>
<dbReference type="GO" id="GO:0030148">
    <property type="term" value="P:sphingolipid biosynthetic process"/>
    <property type="evidence" value="ECO:0007669"/>
    <property type="project" value="InterPro"/>
</dbReference>
<dbReference type="GO" id="GO:0047560">
    <property type="term" value="F:3-dehydrosphinganine reductase activity"/>
    <property type="evidence" value="ECO:0007669"/>
    <property type="project" value="UniProtKB-EC"/>
</dbReference>
<dbReference type="Proteomes" id="UP000243797">
    <property type="component" value="Unassembled WGS sequence"/>
</dbReference>
<dbReference type="GO" id="GO:0005789">
    <property type="term" value="C:endoplasmic reticulum membrane"/>
    <property type="evidence" value="ECO:0007669"/>
    <property type="project" value="TreeGrafter"/>
</dbReference>
<name>A0A2K1QXW4_9PEZI</name>
<dbReference type="FunCoup" id="A0A2K1QXW4">
    <property type="interactions" value="87"/>
</dbReference>
<comment type="pathway">
    <text evidence="2">Lipid metabolism; sphingolipid metabolism.</text>
</comment>
<evidence type="ECO:0000313" key="14">
    <source>
        <dbReference type="Proteomes" id="UP000243797"/>
    </source>
</evidence>
<evidence type="ECO:0000256" key="9">
    <source>
        <dbReference type="ARBA" id="ARBA00026112"/>
    </source>
</evidence>
<dbReference type="PRINTS" id="PR00081">
    <property type="entry name" value="GDHRDH"/>
</dbReference>
<evidence type="ECO:0000256" key="11">
    <source>
        <dbReference type="ARBA" id="ARBA00048930"/>
    </source>
</evidence>
<evidence type="ECO:0000256" key="12">
    <source>
        <dbReference type="SAM" id="Phobius"/>
    </source>
</evidence>
<dbReference type="GO" id="GO:0006666">
    <property type="term" value="P:3-keto-sphinganine metabolic process"/>
    <property type="evidence" value="ECO:0007669"/>
    <property type="project" value="InterPro"/>
</dbReference>
<dbReference type="EC" id="1.1.1.102" evidence="9"/>
<evidence type="ECO:0000313" key="13">
    <source>
        <dbReference type="EMBL" id="PNS19891.1"/>
    </source>
</evidence>
<sequence length="371" mass="39636">MIPVPINAPVLTTLIAVLAVFVYVASDVMGLSPSKNKFPVEGRTVLLTGGSQGMGKGLGKLLARKGANLIIVARDKKKLEAALGEISAEAKSPSQRFHYISADVTSPEENTRLLNESTAWNNGTPPDIVWANAGSAHPTLFAETPIATLRSQMDINYWGAAYLSHAAISLFLRTPLPSPPPTTPQPPRHIIMTSSAAALVGLAGYSPYSPCKAAMRNLADTLRNEMNLYNGARRRALANPSTLSVGSVRPPDRDVNIHVVIPGTILSPGLDNENKMKHPVTQLLEEGDPAQTEDEVAAAAIRGLEKGEFMVATTWLMSVLSAGMRGGSPRGNVVLDTVMSWIVSVVWLFMGPELEGKVWGYGKKNGLGKVE</sequence>
<dbReference type="Gene3D" id="3.40.50.720">
    <property type="entry name" value="NAD(P)-binding Rossmann-like Domain"/>
    <property type="match status" value="1"/>
</dbReference>